<keyword evidence="2" id="KW-1185">Reference proteome</keyword>
<name>A0ABR3EIK2_9AGAR</name>
<proteinExistence type="predicted"/>
<protein>
    <submittedName>
        <fullName evidence="1">Uncharacterized protein</fullName>
    </submittedName>
</protein>
<evidence type="ECO:0000313" key="1">
    <source>
        <dbReference type="EMBL" id="KAL0562681.1"/>
    </source>
</evidence>
<gene>
    <name evidence="1" type="ORF">V5O48_019402</name>
</gene>
<comment type="caution">
    <text evidence="1">The sequence shown here is derived from an EMBL/GenBank/DDBJ whole genome shotgun (WGS) entry which is preliminary data.</text>
</comment>
<organism evidence="1 2">
    <name type="scientific">Marasmius crinis-equi</name>
    <dbReference type="NCBI Taxonomy" id="585013"/>
    <lineage>
        <taxon>Eukaryota</taxon>
        <taxon>Fungi</taxon>
        <taxon>Dikarya</taxon>
        <taxon>Basidiomycota</taxon>
        <taxon>Agaricomycotina</taxon>
        <taxon>Agaricomycetes</taxon>
        <taxon>Agaricomycetidae</taxon>
        <taxon>Agaricales</taxon>
        <taxon>Marasmiineae</taxon>
        <taxon>Marasmiaceae</taxon>
        <taxon>Marasmius</taxon>
    </lineage>
</organism>
<evidence type="ECO:0000313" key="2">
    <source>
        <dbReference type="Proteomes" id="UP001465976"/>
    </source>
</evidence>
<feature type="non-terminal residue" evidence="1">
    <location>
        <position position="125"/>
    </location>
</feature>
<feature type="non-terminal residue" evidence="1">
    <location>
        <position position="1"/>
    </location>
</feature>
<dbReference type="EMBL" id="JBAHYK010004799">
    <property type="protein sequence ID" value="KAL0562681.1"/>
    <property type="molecule type" value="Genomic_DNA"/>
</dbReference>
<reference evidence="1 2" key="1">
    <citation type="submission" date="2024-02" db="EMBL/GenBank/DDBJ databases">
        <title>A draft genome for the cacao thread blight pathogen Marasmius crinis-equi.</title>
        <authorList>
            <person name="Cohen S.P."/>
            <person name="Baruah I.K."/>
            <person name="Amoako-Attah I."/>
            <person name="Bukari Y."/>
            <person name="Meinhardt L.W."/>
            <person name="Bailey B.A."/>
        </authorList>
    </citation>
    <scope>NUCLEOTIDE SEQUENCE [LARGE SCALE GENOMIC DNA]</scope>
    <source>
        <strain evidence="1 2">GH-76</strain>
    </source>
</reference>
<dbReference type="Proteomes" id="UP001465976">
    <property type="component" value="Unassembled WGS sequence"/>
</dbReference>
<accession>A0ABR3EIK2</accession>
<sequence length="125" mass="14429">GTFKDHLVTWVQEYLELEYPKAEAARIMADIDRRIAAAPLFPNLRRFHEGRGFKQWTGNDSKALMKVYLAAIAGRVPDGITRTLAAFTEFCYLVRRDVISEDTLLDIDAAIKRFHQERIVFQNLD</sequence>